<dbReference type="PANTHER" id="PTHR12110:SF21">
    <property type="entry name" value="XYLOSE ISOMERASE-LIKE TIM BARREL DOMAIN-CONTAINING PROTEIN"/>
    <property type="match status" value="1"/>
</dbReference>
<keyword evidence="2" id="KW-0413">Isomerase</keyword>
<dbReference type="AlphaFoldDB" id="A0A1H9IET3"/>
<gene>
    <name evidence="2" type="ORF">SAMN05216548_10781</name>
</gene>
<dbReference type="InterPro" id="IPR013022">
    <property type="entry name" value="Xyl_isomerase-like_TIM-brl"/>
</dbReference>
<dbReference type="Pfam" id="PF01261">
    <property type="entry name" value="AP_endonuc_2"/>
    <property type="match status" value="1"/>
</dbReference>
<reference evidence="2 3" key="1">
    <citation type="submission" date="2016-10" db="EMBL/GenBank/DDBJ databases">
        <authorList>
            <person name="de Groot N.N."/>
        </authorList>
    </citation>
    <scope>NUCLEOTIDE SEQUENCE [LARGE SCALE GENOMIC DNA]</scope>
    <source>
        <strain evidence="2 3">A52C2</strain>
    </source>
</reference>
<dbReference type="InterPro" id="IPR036237">
    <property type="entry name" value="Xyl_isomerase-like_sf"/>
</dbReference>
<dbReference type="PANTHER" id="PTHR12110">
    <property type="entry name" value="HYDROXYPYRUVATE ISOMERASE"/>
    <property type="match status" value="1"/>
</dbReference>
<evidence type="ECO:0000313" key="3">
    <source>
        <dbReference type="Proteomes" id="UP000199647"/>
    </source>
</evidence>
<protein>
    <submittedName>
        <fullName evidence="2">Sugar phosphate isomerase/epimerase</fullName>
    </submittedName>
</protein>
<dbReference type="RefSeq" id="WP_092496643.1">
    <property type="nucleotide sequence ID" value="NZ_FOFG01000007.1"/>
</dbReference>
<dbReference type="OrthoDB" id="9779184at2"/>
<dbReference type="InterPro" id="IPR050312">
    <property type="entry name" value="IolE/XylAMocC-like"/>
</dbReference>
<organism evidence="2 3">
    <name type="scientific">Faunimonas pinastri</name>
    <dbReference type="NCBI Taxonomy" id="1855383"/>
    <lineage>
        <taxon>Bacteria</taxon>
        <taxon>Pseudomonadati</taxon>
        <taxon>Pseudomonadota</taxon>
        <taxon>Alphaproteobacteria</taxon>
        <taxon>Hyphomicrobiales</taxon>
        <taxon>Afifellaceae</taxon>
        <taxon>Faunimonas</taxon>
    </lineage>
</organism>
<accession>A0A1H9IET3</accession>
<dbReference type="EMBL" id="FOFG01000007">
    <property type="protein sequence ID" value="SEQ73002.1"/>
    <property type="molecule type" value="Genomic_DNA"/>
</dbReference>
<proteinExistence type="predicted"/>
<sequence>MTDIPANATGAADAIRIGTMVKCNIADPAAYVREILPHGFESIEPFFWQTLGGKDIPRLAGELREAIGDADVTMSTLGMFGNPLEETDTDRQTLEGWKTLIDNAHLFGAHTIAGFTGRVRGKPIEASLPRFREVWSELSRRAADKGVRLAFENCSMEGNWATGDWNIAHNPDAWELIFNEVPEDNLGLEWEPCHQMVYLIDPMPQIRKWAPKFFHVHGKDATIRWEVIREHGVFGKVPFVFMRTPGFGDSNWTDVISELRLAGYTGSIDIEGWHDPVYRDALEMTGQVAGLNYLKRCRGGAEFVANPAGARALA</sequence>
<dbReference type="GO" id="GO:0016853">
    <property type="term" value="F:isomerase activity"/>
    <property type="evidence" value="ECO:0007669"/>
    <property type="project" value="UniProtKB-KW"/>
</dbReference>
<keyword evidence="3" id="KW-1185">Reference proteome</keyword>
<dbReference type="SUPFAM" id="SSF51658">
    <property type="entry name" value="Xylose isomerase-like"/>
    <property type="match status" value="1"/>
</dbReference>
<dbReference type="Proteomes" id="UP000199647">
    <property type="component" value="Unassembled WGS sequence"/>
</dbReference>
<dbReference type="Gene3D" id="3.20.20.150">
    <property type="entry name" value="Divalent-metal-dependent TIM barrel enzymes"/>
    <property type="match status" value="1"/>
</dbReference>
<feature type="domain" description="Xylose isomerase-like TIM barrel" evidence="1">
    <location>
        <begin position="37"/>
        <end position="284"/>
    </location>
</feature>
<dbReference type="STRING" id="1855383.SAMN05216548_10781"/>
<evidence type="ECO:0000259" key="1">
    <source>
        <dbReference type="Pfam" id="PF01261"/>
    </source>
</evidence>
<name>A0A1H9IET3_9HYPH</name>
<evidence type="ECO:0000313" key="2">
    <source>
        <dbReference type="EMBL" id="SEQ73002.1"/>
    </source>
</evidence>